<dbReference type="Proteomes" id="UP000683417">
    <property type="component" value="Unassembled WGS sequence"/>
</dbReference>
<gene>
    <name evidence="1" type="ORF">BGTH12_LOCUS277</name>
</gene>
<evidence type="ECO:0000313" key="1">
    <source>
        <dbReference type="EMBL" id="CAD6498919.1"/>
    </source>
</evidence>
<comment type="caution">
    <text evidence="1">The sequence shown here is derived from an EMBL/GenBank/DDBJ whole genome shotgun (WGS) entry which is preliminary data.</text>
</comment>
<dbReference type="EMBL" id="CAJHIT010000001">
    <property type="protein sequence ID" value="CAD6498919.1"/>
    <property type="molecule type" value="Genomic_DNA"/>
</dbReference>
<proteinExistence type="predicted"/>
<dbReference type="AlphaFoldDB" id="A0A9W4CUU7"/>
<name>A0A9W4CUU7_BLUGR</name>
<accession>A0A9W4CUU7</accession>
<protein>
    <submittedName>
        <fullName evidence="1">BgTH12-04575</fullName>
    </submittedName>
</protein>
<reference evidence="1" key="1">
    <citation type="submission" date="2020-10" db="EMBL/GenBank/DDBJ databases">
        <authorList>
            <person name="Muller C M."/>
        </authorList>
    </citation>
    <scope>NUCLEOTIDE SEQUENCE</scope>
    <source>
        <strain evidence="1">THUN-12</strain>
    </source>
</reference>
<evidence type="ECO:0000313" key="2">
    <source>
        <dbReference type="Proteomes" id="UP000683417"/>
    </source>
</evidence>
<organism evidence="1 2">
    <name type="scientific">Blumeria graminis f. sp. triticale</name>
    <dbReference type="NCBI Taxonomy" id="1689686"/>
    <lineage>
        <taxon>Eukaryota</taxon>
        <taxon>Fungi</taxon>
        <taxon>Dikarya</taxon>
        <taxon>Ascomycota</taxon>
        <taxon>Pezizomycotina</taxon>
        <taxon>Leotiomycetes</taxon>
        <taxon>Erysiphales</taxon>
        <taxon>Erysiphaceae</taxon>
        <taxon>Blumeria</taxon>
    </lineage>
</organism>
<sequence>MSFVTAGRTCIKTLSIRTFAQQTPLPGPSRVRVRKLSRHTQLILFSSPRVALSSHSLIAPLGCGRHSEPQLPQQNLVSAY</sequence>